<keyword evidence="2" id="KW-1185">Reference proteome</keyword>
<sequence>MLQIYSILRRLSRQTEEFLQIYIILFPFAPNQSKMREIPAFLQESLFDKRNE</sequence>
<name>A0ABM9G8I5_9BACL</name>
<evidence type="ECO:0000313" key="1">
    <source>
        <dbReference type="EMBL" id="CAH8247679.1"/>
    </source>
</evidence>
<dbReference type="Proteomes" id="UP001154322">
    <property type="component" value="Unassembled WGS sequence"/>
</dbReference>
<gene>
    <name evidence="1" type="ORF">WJ0W_004932</name>
</gene>
<reference evidence="1" key="1">
    <citation type="submission" date="2022-06" db="EMBL/GenBank/DDBJ databases">
        <authorList>
            <person name="Dietemann V."/>
            <person name="Ory F."/>
            <person name="Dainat B."/>
            <person name="Oberhansli S."/>
        </authorList>
    </citation>
    <scope>NUCLEOTIDE SEQUENCE</scope>
    <source>
        <strain evidence="1">Ena-SAMPLE-TAB-26-04-2022-14:26:32:270-5432</strain>
    </source>
</reference>
<protein>
    <submittedName>
        <fullName evidence="1">Uncharacterized protein</fullName>
    </submittedName>
</protein>
<proteinExistence type="predicted"/>
<comment type="caution">
    <text evidence="1">The sequence shown here is derived from an EMBL/GenBank/DDBJ whole genome shotgun (WGS) entry which is preliminary data.</text>
</comment>
<organism evidence="1 2">
    <name type="scientific">Paenibacillus melissococcoides</name>
    <dbReference type="NCBI Taxonomy" id="2912268"/>
    <lineage>
        <taxon>Bacteria</taxon>
        <taxon>Bacillati</taxon>
        <taxon>Bacillota</taxon>
        <taxon>Bacilli</taxon>
        <taxon>Bacillales</taxon>
        <taxon>Paenibacillaceae</taxon>
        <taxon>Paenibacillus</taxon>
    </lineage>
</organism>
<accession>A0ABM9G8I5</accession>
<evidence type="ECO:0000313" key="2">
    <source>
        <dbReference type="Proteomes" id="UP001154322"/>
    </source>
</evidence>
<dbReference type="EMBL" id="CALYLO010000007">
    <property type="protein sequence ID" value="CAH8247679.1"/>
    <property type="molecule type" value="Genomic_DNA"/>
</dbReference>